<proteinExistence type="predicted"/>
<dbReference type="GO" id="GO:0008049">
    <property type="term" value="P:male courtship behavior"/>
    <property type="evidence" value="ECO:0007669"/>
    <property type="project" value="TreeGrafter"/>
</dbReference>
<dbReference type="PANTHER" id="PTHR21143">
    <property type="entry name" value="INVERTEBRATE GUSTATORY RECEPTOR"/>
    <property type="match status" value="1"/>
</dbReference>
<dbReference type="Pfam" id="PF08395">
    <property type="entry name" value="7tm_7"/>
    <property type="match status" value="1"/>
</dbReference>
<name>A0A9P0MG85_ACAOB</name>
<accession>A0A9P0MG85</accession>
<dbReference type="EMBL" id="CAKOFQ010008127">
    <property type="protein sequence ID" value="CAH2011919.1"/>
    <property type="molecule type" value="Genomic_DNA"/>
</dbReference>
<evidence type="ECO:0000256" key="5">
    <source>
        <dbReference type="ARBA" id="ARBA00023136"/>
    </source>
</evidence>
<keyword evidence="2" id="KW-1003">Cell membrane</keyword>
<keyword evidence="4 8" id="KW-1133">Transmembrane helix</keyword>
<evidence type="ECO:0000313" key="10">
    <source>
        <dbReference type="Proteomes" id="UP001152888"/>
    </source>
</evidence>
<dbReference type="OrthoDB" id="6425201at2759"/>
<feature type="transmembrane region" description="Helical" evidence="8">
    <location>
        <begin position="223"/>
        <end position="242"/>
    </location>
</feature>
<evidence type="ECO:0000313" key="9">
    <source>
        <dbReference type="EMBL" id="CAH2011919.1"/>
    </source>
</evidence>
<keyword evidence="10" id="KW-1185">Reference proteome</keyword>
<reference evidence="9" key="1">
    <citation type="submission" date="2022-03" db="EMBL/GenBank/DDBJ databases">
        <authorList>
            <person name="Sayadi A."/>
        </authorList>
    </citation>
    <scope>NUCLEOTIDE SEQUENCE</scope>
</reference>
<dbReference type="GO" id="GO:0007165">
    <property type="term" value="P:signal transduction"/>
    <property type="evidence" value="ECO:0007669"/>
    <property type="project" value="UniProtKB-KW"/>
</dbReference>
<dbReference type="GO" id="GO:0043025">
    <property type="term" value="C:neuronal cell body"/>
    <property type="evidence" value="ECO:0007669"/>
    <property type="project" value="TreeGrafter"/>
</dbReference>
<dbReference type="GO" id="GO:0007635">
    <property type="term" value="P:chemosensory behavior"/>
    <property type="evidence" value="ECO:0007669"/>
    <property type="project" value="TreeGrafter"/>
</dbReference>
<dbReference type="GO" id="GO:0030425">
    <property type="term" value="C:dendrite"/>
    <property type="evidence" value="ECO:0007669"/>
    <property type="project" value="TreeGrafter"/>
</dbReference>
<evidence type="ECO:0000256" key="8">
    <source>
        <dbReference type="SAM" id="Phobius"/>
    </source>
</evidence>
<keyword evidence="5 8" id="KW-0472">Membrane</keyword>
<comment type="subcellular location">
    <subcellularLocation>
        <location evidence="1">Cell membrane</location>
        <topology evidence="1">Multi-pass membrane protein</topology>
    </subcellularLocation>
</comment>
<dbReference type="GO" id="GO:0005886">
    <property type="term" value="C:plasma membrane"/>
    <property type="evidence" value="ECO:0007669"/>
    <property type="project" value="UniProtKB-SubCell"/>
</dbReference>
<dbReference type="PANTHER" id="PTHR21143:SF134">
    <property type="entry name" value="GUSTATORY RECEPTOR"/>
    <property type="match status" value="1"/>
</dbReference>
<feature type="transmembrane region" description="Helical" evidence="8">
    <location>
        <begin position="147"/>
        <end position="167"/>
    </location>
</feature>
<evidence type="ECO:0000256" key="6">
    <source>
        <dbReference type="ARBA" id="ARBA00023170"/>
    </source>
</evidence>
<dbReference type="InterPro" id="IPR013604">
    <property type="entry name" value="7TM_chemorcpt"/>
</dbReference>
<feature type="transmembrane region" description="Helical" evidence="8">
    <location>
        <begin position="110"/>
        <end position="135"/>
    </location>
</feature>
<keyword evidence="7" id="KW-0807">Transducer</keyword>
<gene>
    <name evidence="9" type="ORF">ACAOBT_LOCUS32502</name>
</gene>
<evidence type="ECO:0000256" key="7">
    <source>
        <dbReference type="ARBA" id="ARBA00023224"/>
    </source>
</evidence>
<protein>
    <recommendedName>
        <fullName evidence="11">Gustatory receptor</fullName>
    </recommendedName>
</protein>
<keyword evidence="6" id="KW-0675">Receptor</keyword>
<dbReference type="GO" id="GO:0050909">
    <property type="term" value="P:sensory perception of taste"/>
    <property type="evidence" value="ECO:0007669"/>
    <property type="project" value="InterPro"/>
</dbReference>
<evidence type="ECO:0000256" key="4">
    <source>
        <dbReference type="ARBA" id="ARBA00022989"/>
    </source>
</evidence>
<dbReference type="GO" id="GO:0030424">
    <property type="term" value="C:axon"/>
    <property type="evidence" value="ECO:0007669"/>
    <property type="project" value="TreeGrafter"/>
</dbReference>
<keyword evidence="3 8" id="KW-0812">Transmembrane</keyword>
<organism evidence="9 10">
    <name type="scientific">Acanthoscelides obtectus</name>
    <name type="common">Bean weevil</name>
    <name type="synonym">Bruchus obtectus</name>
    <dbReference type="NCBI Taxonomy" id="200917"/>
    <lineage>
        <taxon>Eukaryota</taxon>
        <taxon>Metazoa</taxon>
        <taxon>Ecdysozoa</taxon>
        <taxon>Arthropoda</taxon>
        <taxon>Hexapoda</taxon>
        <taxon>Insecta</taxon>
        <taxon>Pterygota</taxon>
        <taxon>Neoptera</taxon>
        <taxon>Endopterygota</taxon>
        <taxon>Coleoptera</taxon>
        <taxon>Polyphaga</taxon>
        <taxon>Cucujiformia</taxon>
        <taxon>Chrysomeloidea</taxon>
        <taxon>Chrysomelidae</taxon>
        <taxon>Bruchinae</taxon>
        <taxon>Bruchini</taxon>
        <taxon>Acanthoscelides</taxon>
    </lineage>
</organism>
<dbReference type="Proteomes" id="UP001152888">
    <property type="component" value="Unassembled WGS sequence"/>
</dbReference>
<dbReference type="AlphaFoldDB" id="A0A9P0MG85"/>
<evidence type="ECO:0000256" key="2">
    <source>
        <dbReference type="ARBA" id="ARBA00022475"/>
    </source>
</evidence>
<evidence type="ECO:0000256" key="1">
    <source>
        <dbReference type="ARBA" id="ARBA00004651"/>
    </source>
</evidence>
<feature type="transmembrane region" description="Helical" evidence="8">
    <location>
        <begin position="12"/>
        <end position="35"/>
    </location>
</feature>
<sequence>MVRVLLKTTSILIWLRFSIFNSISDMLLLLCGTLLTNRMVENQFLGYIYLIKKRFQRLNQILSDLTQSPQVAQVIKVRQKNDTLSCLRKNRFIHYDLCEITKDINRCFSWALLAGISLSFLIFTCVGFTSARIIYNRLFGGHDNENIYVHIIWTALKLSDFMTLAILCSHITAEIKNTTKILFNVKEMIGPLIFSETKIFLNQIIQWDLKITAANFLDVDMTLIYNLVTCAATYIVIMIQMGQLNQNQH</sequence>
<comment type="caution">
    <text evidence="9">The sequence shown here is derived from an EMBL/GenBank/DDBJ whole genome shotgun (WGS) entry which is preliminary data.</text>
</comment>
<evidence type="ECO:0008006" key="11">
    <source>
        <dbReference type="Google" id="ProtNLM"/>
    </source>
</evidence>
<evidence type="ECO:0000256" key="3">
    <source>
        <dbReference type="ARBA" id="ARBA00022692"/>
    </source>
</evidence>